<dbReference type="SMART" id="SM00066">
    <property type="entry name" value="GAL4"/>
    <property type="match status" value="1"/>
</dbReference>
<dbReference type="InterPro" id="IPR001138">
    <property type="entry name" value="Zn2Cys6_DnaBD"/>
</dbReference>
<dbReference type="EMBL" id="KZ678141">
    <property type="protein sequence ID" value="PSN62432.1"/>
    <property type="molecule type" value="Genomic_DNA"/>
</dbReference>
<dbReference type="PROSITE" id="PS00463">
    <property type="entry name" value="ZN2_CY6_FUNGAL_1"/>
    <property type="match status" value="1"/>
</dbReference>
<dbReference type="CDD" id="cd00067">
    <property type="entry name" value="GAL4"/>
    <property type="match status" value="1"/>
</dbReference>
<protein>
    <recommendedName>
        <fullName evidence="3">Zn(2)-C6 fungal-type domain-containing protein</fullName>
    </recommendedName>
</protein>
<dbReference type="Proteomes" id="UP000240883">
    <property type="component" value="Unassembled WGS sequence"/>
</dbReference>
<dbReference type="InterPro" id="IPR036864">
    <property type="entry name" value="Zn2-C6_fun-type_DNA-bd_sf"/>
</dbReference>
<feature type="region of interest" description="Disordered" evidence="2">
    <location>
        <begin position="69"/>
        <end position="129"/>
    </location>
</feature>
<dbReference type="AlphaFoldDB" id="A0A2T2NAF9"/>
<evidence type="ECO:0000259" key="3">
    <source>
        <dbReference type="PROSITE" id="PS50048"/>
    </source>
</evidence>
<evidence type="ECO:0000256" key="1">
    <source>
        <dbReference type="ARBA" id="ARBA00023242"/>
    </source>
</evidence>
<dbReference type="GO" id="GO:0000981">
    <property type="term" value="F:DNA-binding transcription factor activity, RNA polymerase II-specific"/>
    <property type="evidence" value="ECO:0007669"/>
    <property type="project" value="InterPro"/>
</dbReference>
<dbReference type="GO" id="GO:0045944">
    <property type="term" value="P:positive regulation of transcription by RNA polymerase II"/>
    <property type="evidence" value="ECO:0007669"/>
    <property type="project" value="TreeGrafter"/>
</dbReference>
<dbReference type="GO" id="GO:0000976">
    <property type="term" value="F:transcription cis-regulatory region binding"/>
    <property type="evidence" value="ECO:0007669"/>
    <property type="project" value="TreeGrafter"/>
</dbReference>
<dbReference type="SUPFAM" id="SSF57701">
    <property type="entry name" value="Zn2/Cys6 DNA-binding domain"/>
    <property type="match status" value="1"/>
</dbReference>
<dbReference type="STRING" id="1448308.A0A2T2NAF9"/>
<sequence length="545" mass="60524">MGKFRSKSGCLTCRSRRVKCDETHPTCGQCSKKNRPCSWEPQNTKFHEYDPTSSGFVGSSATARTEIVGGAGSQHADVAGIPDTQRKRGRTEQQPDDLSSEQQSTPGQHSQRSVSRISADISTVESPRSETFAGGIPISWLLRRSDSHSSEGSQIRLSHQQLPLRDLLPLSRYEASLIHHYAEKLGRWLDCTDAARQFTLRAPVQVKDCASLRYAVLAFAAKHRGDGSTALEAYQNCIEIVIGRLSESSAKDDDRLLCTIVILRFFEQLNGNVCTVSTSTGSDNEQHLGGCAAILRLSQVRTVDPSSPTLRESAFWVYVRQSLYNATINQVPPDLDFSLQLDPQPDQMTDSHPLAQLRLETAWSNQILWLCACIANHCFSGSSNYNAMPVWNELVVAVQNWANSRPPSFDPIWSGEADTGNVFPEIMFTADWHVVAYGYYHLACILLLRYKPGPKFAMRNIGASLTDEEYQILEHAYAICGACNSSPETVPIIITLCHTVFIWGPLLSVREEQEAILELLAYAESSHAWPTAWITNALKGQWGIE</sequence>
<dbReference type="Gene3D" id="4.10.240.10">
    <property type="entry name" value="Zn(2)-C6 fungal-type DNA-binding domain"/>
    <property type="match status" value="1"/>
</dbReference>
<evidence type="ECO:0000313" key="4">
    <source>
        <dbReference type="EMBL" id="PSN62432.1"/>
    </source>
</evidence>
<dbReference type="PROSITE" id="PS50048">
    <property type="entry name" value="ZN2_CY6_FUNGAL_2"/>
    <property type="match status" value="1"/>
</dbReference>
<feature type="domain" description="Zn(2)-C6 fungal-type" evidence="3">
    <location>
        <begin position="9"/>
        <end position="39"/>
    </location>
</feature>
<reference evidence="4 5" key="1">
    <citation type="journal article" date="2018" name="Front. Microbiol.">
        <title>Genome-Wide Analysis of Corynespora cassiicola Leaf Fall Disease Putative Effectors.</title>
        <authorList>
            <person name="Lopez D."/>
            <person name="Ribeiro S."/>
            <person name="Label P."/>
            <person name="Fumanal B."/>
            <person name="Venisse J.S."/>
            <person name="Kohler A."/>
            <person name="de Oliveira R.R."/>
            <person name="Labutti K."/>
            <person name="Lipzen A."/>
            <person name="Lail K."/>
            <person name="Bauer D."/>
            <person name="Ohm R.A."/>
            <person name="Barry K.W."/>
            <person name="Spatafora J."/>
            <person name="Grigoriev I.V."/>
            <person name="Martin F.M."/>
            <person name="Pujade-Renaud V."/>
        </authorList>
    </citation>
    <scope>NUCLEOTIDE SEQUENCE [LARGE SCALE GENOMIC DNA]</scope>
    <source>
        <strain evidence="4 5">Philippines</strain>
    </source>
</reference>
<evidence type="ECO:0000256" key="2">
    <source>
        <dbReference type="SAM" id="MobiDB-lite"/>
    </source>
</evidence>
<dbReference type="PANTHER" id="PTHR37534:SF25">
    <property type="entry name" value="ZN(II)2CYS6 TRANSCRIPTION FACTOR (EUROFUNG)"/>
    <property type="match status" value="1"/>
</dbReference>
<organism evidence="4 5">
    <name type="scientific">Corynespora cassiicola Philippines</name>
    <dbReference type="NCBI Taxonomy" id="1448308"/>
    <lineage>
        <taxon>Eukaryota</taxon>
        <taxon>Fungi</taxon>
        <taxon>Dikarya</taxon>
        <taxon>Ascomycota</taxon>
        <taxon>Pezizomycotina</taxon>
        <taxon>Dothideomycetes</taxon>
        <taxon>Pleosporomycetidae</taxon>
        <taxon>Pleosporales</taxon>
        <taxon>Corynesporascaceae</taxon>
        <taxon>Corynespora</taxon>
    </lineage>
</organism>
<evidence type="ECO:0000313" key="5">
    <source>
        <dbReference type="Proteomes" id="UP000240883"/>
    </source>
</evidence>
<proteinExistence type="predicted"/>
<dbReference type="Pfam" id="PF00172">
    <property type="entry name" value="Zn_clus"/>
    <property type="match status" value="1"/>
</dbReference>
<accession>A0A2T2NAF9</accession>
<feature type="compositionally biased region" description="Basic and acidic residues" evidence="2">
    <location>
        <begin position="84"/>
        <end position="93"/>
    </location>
</feature>
<dbReference type="OrthoDB" id="4525710at2759"/>
<gene>
    <name evidence="4" type="ORF">BS50DRAFT_649350</name>
</gene>
<keyword evidence="5" id="KW-1185">Reference proteome</keyword>
<keyword evidence="1" id="KW-0539">Nucleus</keyword>
<feature type="compositionally biased region" description="Polar residues" evidence="2">
    <location>
        <begin position="100"/>
        <end position="126"/>
    </location>
</feature>
<feature type="region of interest" description="Disordered" evidence="2">
    <location>
        <begin position="22"/>
        <end position="51"/>
    </location>
</feature>
<dbReference type="GO" id="GO:0008270">
    <property type="term" value="F:zinc ion binding"/>
    <property type="evidence" value="ECO:0007669"/>
    <property type="project" value="InterPro"/>
</dbReference>
<name>A0A2T2NAF9_CORCC</name>
<dbReference type="PANTHER" id="PTHR37534">
    <property type="entry name" value="TRANSCRIPTIONAL ACTIVATOR PROTEIN UGA3"/>
    <property type="match status" value="1"/>
</dbReference>
<dbReference type="GO" id="GO:0005634">
    <property type="term" value="C:nucleus"/>
    <property type="evidence" value="ECO:0007669"/>
    <property type="project" value="TreeGrafter"/>
</dbReference>